<organism evidence="1 2">
    <name type="scientific">Ornithinimicrobium pekingense</name>
    <dbReference type="NCBI Taxonomy" id="384677"/>
    <lineage>
        <taxon>Bacteria</taxon>
        <taxon>Bacillati</taxon>
        <taxon>Actinomycetota</taxon>
        <taxon>Actinomycetes</taxon>
        <taxon>Micrococcales</taxon>
        <taxon>Ornithinimicrobiaceae</taxon>
        <taxon>Ornithinimicrobium</taxon>
    </lineage>
</organism>
<comment type="caution">
    <text evidence="1">The sequence shown here is derived from an EMBL/GenBank/DDBJ whole genome shotgun (WGS) entry which is preliminary data.</text>
</comment>
<reference evidence="2" key="1">
    <citation type="journal article" date="2019" name="Int. J. Syst. Evol. Microbiol.">
        <title>The Global Catalogue of Microorganisms (GCM) 10K type strain sequencing project: providing services to taxonomists for standard genome sequencing and annotation.</title>
        <authorList>
            <consortium name="The Broad Institute Genomics Platform"/>
            <consortium name="The Broad Institute Genome Sequencing Center for Infectious Disease"/>
            <person name="Wu L."/>
            <person name="Ma J."/>
        </authorList>
    </citation>
    <scope>NUCLEOTIDE SEQUENCE [LARGE SCALE GENOMIC DNA]</scope>
    <source>
        <strain evidence="2">CGMCC 1.5362</strain>
    </source>
</reference>
<evidence type="ECO:0000313" key="2">
    <source>
        <dbReference type="Proteomes" id="UP000662111"/>
    </source>
</evidence>
<dbReference type="Proteomes" id="UP000662111">
    <property type="component" value="Unassembled WGS sequence"/>
</dbReference>
<evidence type="ECO:0000313" key="1">
    <source>
        <dbReference type="EMBL" id="GGK83798.1"/>
    </source>
</evidence>
<sequence length="92" mass="9676">MRRYPGQRGQLLVVQLLKGGQVARDDVEQVVGIADQALGAEHVRDGVDGGVEGVQALLGADAEGDEDQCLEVQSEDLWVEHGVVAADRAGAL</sequence>
<proteinExistence type="predicted"/>
<dbReference type="EMBL" id="BMLB01000011">
    <property type="protein sequence ID" value="GGK83798.1"/>
    <property type="molecule type" value="Genomic_DNA"/>
</dbReference>
<name>A0ABQ2FCK5_9MICO</name>
<accession>A0ABQ2FCK5</accession>
<keyword evidence="2" id="KW-1185">Reference proteome</keyword>
<protein>
    <submittedName>
        <fullName evidence="1">Uncharacterized protein</fullName>
    </submittedName>
</protein>
<gene>
    <name evidence="1" type="ORF">GCM10011509_35400</name>
</gene>